<keyword evidence="6 8" id="KW-0732">Signal</keyword>
<dbReference type="InterPro" id="IPR014756">
    <property type="entry name" value="Ig_E-set"/>
</dbReference>
<comment type="subunit">
    <text evidence="3">Monomer.</text>
</comment>
<dbReference type="InterPro" id="IPR003172">
    <property type="entry name" value="ML_dom"/>
</dbReference>
<keyword evidence="5" id="KW-0813">Transport</keyword>
<evidence type="ECO:0000256" key="7">
    <source>
        <dbReference type="ARBA" id="ARBA00023055"/>
    </source>
</evidence>
<name>A0A9W8A953_9FUNG</name>
<dbReference type="Pfam" id="PF02221">
    <property type="entry name" value="E1_DerP2_DerF2"/>
    <property type="match status" value="1"/>
</dbReference>
<keyword evidence="11" id="KW-1185">Reference proteome</keyword>
<feature type="domain" description="MD-2-related lipid-recognition" evidence="9">
    <location>
        <begin position="59"/>
        <end position="185"/>
    </location>
</feature>
<comment type="function">
    <text evidence="1">Catalyzes the intermembrane transfer of phosphatidylglycerol and phosphatidylinositol.</text>
</comment>
<dbReference type="PANTHER" id="PTHR11306">
    <property type="entry name" value="NIEMANN PICK TYPE C2 PROTEIN NPC2-RELATED"/>
    <property type="match status" value="1"/>
</dbReference>
<dbReference type="AlphaFoldDB" id="A0A9W8A953"/>
<evidence type="ECO:0000313" key="11">
    <source>
        <dbReference type="Proteomes" id="UP001150569"/>
    </source>
</evidence>
<dbReference type="Gene3D" id="2.70.220.10">
    <property type="entry name" value="Ganglioside GM2 activator"/>
    <property type="match status" value="1"/>
</dbReference>
<dbReference type="InterPro" id="IPR036846">
    <property type="entry name" value="GM2-AP_sf"/>
</dbReference>
<organism evidence="10 11">
    <name type="scientific">Tieghemiomyces parasiticus</name>
    <dbReference type="NCBI Taxonomy" id="78921"/>
    <lineage>
        <taxon>Eukaryota</taxon>
        <taxon>Fungi</taxon>
        <taxon>Fungi incertae sedis</taxon>
        <taxon>Zoopagomycota</taxon>
        <taxon>Kickxellomycotina</taxon>
        <taxon>Dimargaritomycetes</taxon>
        <taxon>Dimargaritales</taxon>
        <taxon>Dimargaritaceae</taxon>
        <taxon>Tieghemiomyces</taxon>
    </lineage>
</organism>
<evidence type="ECO:0000256" key="3">
    <source>
        <dbReference type="ARBA" id="ARBA00011245"/>
    </source>
</evidence>
<feature type="chain" id="PRO_5040957939" description="Phosphatidylglycerol/phosphatidylinositol transfer protein" evidence="8">
    <location>
        <begin position="22"/>
        <end position="187"/>
    </location>
</feature>
<sequence length="187" mass="19921">MQTSLLAVALVALASSALTNARFAAGADLDPATRWHLPLGGSLDSLAPPPLGKPLGKSLYYCGNPDEDLVTVSSVNLTPDPPHKGQTLRIEASGHVKQTVTNGSYVDVTVKYGFIKLLSRRFDLCDYLDQVGHACPVPPGVVSITKEVDLPKEIPRGRYTVNAVARLPDEGDDTGAQLTCLNALVRF</sequence>
<dbReference type="SMART" id="SM00737">
    <property type="entry name" value="ML"/>
    <property type="match status" value="1"/>
</dbReference>
<dbReference type="CDD" id="cd00917">
    <property type="entry name" value="PG-PI_TP"/>
    <property type="match status" value="1"/>
</dbReference>
<evidence type="ECO:0000259" key="9">
    <source>
        <dbReference type="SMART" id="SM00737"/>
    </source>
</evidence>
<keyword evidence="7" id="KW-0445">Lipid transport</keyword>
<dbReference type="PANTHER" id="PTHR11306:SF0">
    <property type="entry name" value="PHOSPHATIDYLGLYCEROL_PHOSPHATIDYLINOSITOL TRANSFER PROTEIN"/>
    <property type="match status" value="1"/>
</dbReference>
<evidence type="ECO:0000256" key="6">
    <source>
        <dbReference type="ARBA" id="ARBA00022729"/>
    </source>
</evidence>
<feature type="signal peptide" evidence="8">
    <location>
        <begin position="1"/>
        <end position="21"/>
    </location>
</feature>
<dbReference type="GO" id="GO:0032366">
    <property type="term" value="P:intracellular sterol transport"/>
    <property type="evidence" value="ECO:0007669"/>
    <property type="project" value="InterPro"/>
</dbReference>
<protein>
    <recommendedName>
        <fullName evidence="4">Phosphatidylglycerol/phosphatidylinositol transfer protein</fullName>
    </recommendedName>
</protein>
<comment type="caution">
    <text evidence="10">The sequence shown here is derived from an EMBL/GenBank/DDBJ whole genome shotgun (WGS) entry which is preliminary data.</text>
</comment>
<gene>
    <name evidence="10" type="primary">NPC2_1</name>
    <name evidence="10" type="ORF">IWQ60_004305</name>
</gene>
<dbReference type="InterPro" id="IPR033917">
    <property type="entry name" value="ML_PG-PI_TP"/>
</dbReference>
<dbReference type="GO" id="GO:0032934">
    <property type="term" value="F:sterol binding"/>
    <property type="evidence" value="ECO:0007669"/>
    <property type="project" value="InterPro"/>
</dbReference>
<evidence type="ECO:0000256" key="4">
    <source>
        <dbReference type="ARBA" id="ARBA00016056"/>
    </source>
</evidence>
<evidence type="ECO:0000256" key="2">
    <source>
        <dbReference type="ARBA" id="ARBA00006370"/>
    </source>
</evidence>
<accession>A0A9W8A953</accession>
<evidence type="ECO:0000256" key="1">
    <source>
        <dbReference type="ARBA" id="ARBA00002053"/>
    </source>
</evidence>
<evidence type="ECO:0000256" key="5">
    <source>
        <dbReference type="ARBA" id="ARBA00022448"/>
    </source>
</evidence>
<dbReference type="InterPro" id="IPR039670">
    <property type="entry name" value="NPC2-like"/>
</dbReference>
<dbReference type="EMBL" id="JANBPT010000204">
    <property type="protein sequence ID" value="KAJ1925862.1"/>
    <property type="molecule type" value="Genomic_DNA"/>
</dbReference>
<dbReference type="Proteomes" id="UP001150569">
    <property type="component" value="Unassembled WGS sequence"/>
</dbReference>
<comment type="similarity">
    <text evidence="2">Belongs to the NPC2 family.</text>
</comment>
<dbReference type="OrthoDB" id="6409159at2759"/>
<dbReference type="SUPFAM" id="SSF81296">
    <property type="entry name" value="E set domains"/>
    <property type="match status" value="1"/>
</dbReference>
<proteinExistence type="inferred from homology"/>
<evidence type="ECO:0000256" key="8">
    <source>
        <dbReference type="SAM" id="SignalP"/>
    </source>
</evidence>
<reference evidence="10" key="1">
    <citation type="submission" date="2022-07" db="EMBL/GenBank/DDBJ databases">
        <title>Phylogenomic reconstructions and comparative analyses of Kickxellomycotina fungi.</title>
        <authorList>
            <person name="Reynolds N.K."/>
            <person name="Stajich J.E."/>
            <person name="Barry K."/>
            <person name="Grigoriev I.V."/>
            <person name="Crous P."/>
            <person name="Smith M.E."/>
        </authorList>
    </citation>
    <scope>NUCLEOTIDE SEQUENCE</scope>
    <source>
        <strain evidence="10">RSA 861</strain>
    </source>
</reference>
<evidence type="ECO:0000313" key="10">
    <source>
        <dbReference type="EMBL" id="KAJ1925862.1"/>
    </source>
</evidence>